<proteinExistence type="predicted"/>
<feature type="compositionally biased region" description="Basic and acidic residues" evidence="1">
    <location>
        <begin position="1"/>
        <end position="20"/>
    </location>
</feature>
<evidence type="ECO:0000256" key="1">
    <source>
        <dbReference type="SAM" id="MobiDB-lite"/>
    </source>
</evidence>
<protein>
    <submittedName>
        <fullName evidence="2">Predicted transcriptional regulator</fullName>
    </submittedName>
</protein>
<dbReference type="RefSeq" id="WP_021073535.1">
    <property type="nucleotide sequence ID" value="NZ_FNPC01000004.1"/>
</dbReference>
<gene>
    <name evidence="2" type="ORF">SAMN05216564_104299</name>
</gene>
<keyword evidence="3" id="KW-1185">Reference proteome</keyword>
<dbReference type="Pfam" id="PF25212">
    <property type="entry name" value="HVO_A0114"/>
    <property type="match status" value="1"/>
</dbReference>
<dbReference type="InterPro" id="IPR036390">
    <property type="entry name" value="WH_DNA-bd_sf"/>
</dbReference>
<sequence>MSENSPDHAHEPPTDVEHPSTLRITSKPFEEHTRSTLERAERFEQGEEVPHVVNFQDASRIQRVLTPRRLEIVRSLMTEPAESIRDLADRLDRDVRQVHDDLGILSEYRIVHFHEEGGAKKPYVPYDTVTIEVELSTSLEGSSGSAASA</sequence>
<accession>A0A1H3IXR8</accession>
<feature type="region of interest" description="Disordered" evidence="1">
    <location>
        <begin position="1"/>
        <end position="35"/>
    </location>
</feature>
<dbReference type="EMBL" id="FNPC01000004">
    <property type="protein sequence ID" value="SDY32367.1"/>
    <property type="molecule type" value="Genomic_DNA"/>
</dbReference>
<dbReference type="OrthoDB" id="325082at2157"/>
<evidence type="ECO:0000313" key="2">
    <source>
        <dbReference type="EMBL" id="SDY32367.1"/>
    </source>
</evidence>
<reference evidence="3" key="1">
    <citation type="submission" date="2016-10" db="EMBL/GenBank/DDBJ databases">
        <authorList>
            <person name="Varghese N."/>
            <person name="Submissions S."/>
        </authorList>
    </citation>
    <scope>NUCLEOTIDE SEQUENCE [LARGE SCALE GENOMIC DNA]</scope>
    <source>
        <strain evidence="3">DC30,IBRC 10041,KCTC 4046</strain>
    </source>
</reference>
<organism evidence="2 3">
    <name type="scientific">Halopenitus persicus</name>
    <dbReference type="NCBI Taxonomy" id="1048396"/>
    <lineage>
        <taxon>Archaea</taxon>
        <taxon>Methanobacteriati</taxon>
        <taxon>Methanobacteriota</taxon>
        <taxon>Stenosarchaea group</taxon>
        <taxon>Halobacteria</taxon>
        <taxon>Halobacteriales</taxon>
        <taxon>Haloferacaceae</taxon>
        <taxon>Halopenitus</taxon>
    </lineage>
</organism>
<name>A0A1H3IXR8_9EURY</name>
<dbReference type="Proteomes" id="UP000199079">
    <property type="component" value="Unassembled WGS sequence"/>
</dbReference>
<evidence type="ECO:0000313" key="3">
    <source>
        <dbReference type="Proteomes" id="UP000199079"/>
    </source>
</evidence>
<dbReference type="AlphaFoldDB" id="A0A1H3IXR8"/>
<dbReference type="SUPFAM" id="SSF46785">
    <property type="entry name" value="Winged helix' DNA-binding domain"/>
    <property type="match status" value="1"/>
</dbReference>